<name>A0A6J4MZ16_9ACTN</name>
<proteinExistence type="predicted"/>
<feature type="compositionally biased region" description="Basic residues" evidence="1">
    <location>
        <begin position="1"/>
        <end position="13"/>
    </location>
</feature>
<organism evidence="2">
    <name type="scientific">uncultured Nocardioides sp</name>
    <dbReference type="NCBI Taxonomy" id="198441"/>
    <lineage>
        <taxon>Bacteria</taxon>
        <taxon>Bacillati</taxon>
        <taxon>Actinomycetota</taxon>
        <taxon>Actinomycetes</taxon>
        <taxon>Propionibacteriales</taxon>
        <taxon>Nocardioidaceae</taxon>
        <taxon>Nocardioides</taxon>
        <taxon>environmental samples</taxon>
    </lineage>
</organism>
<gene>
    <name evidence="2" type="ORF">AVDCRST_MAG32-303</name>
</gene>
<evidence type="ECO:0000313" key="2">
    <source>
        <dbReference type="EMBL" id="CAA9368281.1"/>
    </source>
</evidence>
<feature type="region of interest" description="Disordered" evidence="1">
    <location>
        <begin position="140"/>
        <end position="164"/>
    </location>
</feature>
<feature type="non-terminal residue" evidence="2">
    <location>
        <position position="1"/>
    </location>
</feature>
<dbReference type="EMBL" id="CADCUM010000014">
    <property type="protein sequence ID" value="CAA9368281.1"/>
    <property type="molecule type" value="Genomic_DNA"/>
</dbReference>
<feature type="non-terminal residue" evidence="2">
    <location>
        <position position="164"/>
    </location>
</feature>
<dbReference type="AlphaFoldDB" id="A0A6J4MZ16"/>
<feature type="compositionally biased region" description="Basic and acidic residues" evidence="1">
    <location>
        <begin position="14"/>
        <end position="24"/>
    </location>
</feature>
<sequence length="164" mass="17750">DHSSRRPTGRPRGRARDPRADPRARALRTRARLGGDHRGGPAARAVPRGRLGDDPLPRRGRGRGDRRDGRLVRDLLDLDRPQRDLARGPLRAAGAPRWRTRQGAAGGARGGLRRAWLAAAGVDRARLEHPVDRVLPLARGVPDGRLVDPPPGRRRAPAAGGCPV</sequence>
<reference evidence="2" key="1">
    <citation type="submission" date="2020-02" db="EMBL/GenBank/DDBJ databases">
        <authorList>
            <person name="Meier V. D."/>
        </authorList>
    </citation>
    <scope>NUCLEOTIDE SEQUENCE</scope>
    <source>
        <strain evidence="2">AVDCRST_MAG32</strain>
    </source>
</reference>
<feature type="compositionally biased region" description="Low complexity" evidence="1">
    <location>
        <begin position="87"/>
        <end position="103"/>
    </location>
</feature>
<accession>A0A6J4MZ16</accession>
<protein>
    <submittedName>
        <fullName evidence="2">Uncharacterized protein</fullName>
    </submittedName>
</protein>
<feature type="region of interest" description="Disordered" evidence="1">
    <location>
        <begin position="1"/>
        <end position="74"/>
    </location>
</feature>
<feature type="region of interest" description="Disordered" evidence="1">
    <location>
        <begin position="86"/>
        <end position="111"/>
    </location>
</feature>
<evidence type="ECO:0000256" key="1">
    <source>
        <dbReference type="SAM" id="MobiDB-lite"/>
    </source>
</evidence>
<feature type="compositionally biased region" description="Basic and acidic residues" evidence="1">
    <location>
        <begin position="50"/>
        <end position="74"/>
    </location>
</feature>